<dbReference type="EMBL" id="JAQQXT010000017">
    <property type="protein sequence ID" value="MDC8774057.1"/>
    <property type="molecule type" value="Genomic_DNA"/>
</dbReference>
<organism evidence="2 3">
    <name type="scientific">Roseateles albus</name>
    <dbReference type="NCBI Taxonomy" id="2987525"/>
    <lineage>
        <taxon>Bacteria</taxon>
        <taxon>Pseudomonadati</taxon>
        <taxon>Pseudomonadota</taxon>
        <taxon>Betaproteobacteria</taxon>
        <taxon>Burkholderiales</taxon>
        <taxon>Sphaerotilaceae</taxon>
        <taxon>Roseateles</taxon>
    </lineage>
</organism>
<keyword evidence="3" id="KW-1185">Reference proteome</keyword>
<comment type="caution">
    <text evidence="2">The sequence shown here is derived from an EMBL/GenBank/DDBJ whole genome shotgun (WGS) entry which is preliminary data.</text>
</comment>
<gene>
    <name evidence="2" type="ORF">PRZ03_21055</name>
</gene>
<proteinExistence type="predicted"/>
<dbReference type="RefSeq" id="WP_273602115.1">
    <property type="nucleotide sequence ID" value="NZ_JAQQXT010000017.1"/>
</dbReference>
<evidence type="ECO:0000313" key="2">
    <source>
        <dbReference type="EMBL" id="MDC8774057.1"/>
    </source>
</evidence>
<evidence type="ECO:0000256" key="1">
    <source>
        <dbReference type="SAM" id="Phobius"/>
    </source>
</evidence>
<evidence type="ECO:0000313" key="3">
    <source>
        <dbReference type="Proteomes" id="UP001221189"/>
    </source>
</evidence>
<feature type="transmembrane region" description="Helical" evidence="1">
    <location>
        <begin position="31"/>
        <end position="50"/>
    </location>
</feature>
<keyword evidence="1" id="KW-0812">Transmembrane</keyword>
<reference evidence="2 3" key="1">
    <citation type="submission" date="2022-10" db="EMBL/GenBank/DDBJ databases">
        <title>Paucibacter sp. hw1 Genome sequencing.</title>
        <authorList>
            <person name="Park S."/>
        </authorList>
    </citation>
    <scope>NUCLEOTIDE SEQUENCE [LARGE SCALE GENOMIC DNA]</scope>
    <source>
        <strain evidence="3">hw1</strain>
    </source>
</reference>
<accession>A0ABT5KJE8</accession>
<dbReference type="Proteomes" id="UP001221189">
    <property type="component" value="Unassembled WGS sequence"/>
</dbReference>
<keyword evidence="1" id="KW-1133">Transmembrane helix</keyword>
<keyword evidence="1" id="KW-0472">Membrane</keyword>
<protein>
    <submittedName>
        <fullName evidence="2">Uncharacterized protein</fullName>
    </submittedName>
</protein>
<name>A0ABT5KJE8_9BURK</name>
<sequence>MNVLAIAIALLAASVLYVAYIEFKAKNHRDGRLLAGIGASSAIAGAGLFLL</sequence>